<protein>
    <recommendedName>
        <fullName evidence="9">S-protein homolog</fullName>
    </recommendedName>
</protein>
<gene>
    <name evidence="7" type="ORF">HAX54_015975</name>
</gene>
<keyword evidence="8" id="KW-1185">Reference proteome</keyword>
<proteinExistence type="inferred from homology"/>
<name>A0ABS8UJF8_DATST</name>
<comment type="caution">
    <text evidence="7">The sequence shown here is derived from an EMBL/GenBank/DDBJ whole genome shotgun (WGS) entry which is preliminary data.</text>
</comment>
<evidence type="ECO:0000256" key="4">
    <source>
        <dbReference type="ARBA" id="ARBA00022525"/>
    </source>
</evidence>
<evidence type="ECO:0000256" key="2">
    <source>
        <dbReference type="ARBA" id="ARBA00005581"/>
    </source>
</evidence>
<evidence type="ECO:0000256" key="5">
    <source>
        <dbReference type="ARBA" id="ARBA00022729"/>
    </source>
</evidence>
<sequence>MSSPSQYYLLLCLFLVSFSSVINSQSSPGNIQLLMKNETPKTVIASCYLGNEYIGVTDMIAGLSYEFNTPIVPGGNNTFTCEMKFGEKHGNYQLFDMNDTKTCHSTTEVCNWSIREDGLCLWSAGKCVLFKWDTTHHTFTFNVVTEPFN</sequence>
<evidence type="ECO:0000313" key="7">
    <source>
        <dbReference type="EMBL" id="MCD9558570.1"/>
    </source>
</evidence>
<reference evidence="7 8" key="1">
    <citation type="journal article" date="2021" name="BMC Genomics">
        <title>Datura genome reveals duplications of psychoactive alkaloid biosynthetic genes and high mutation rate following tissue culture.</title>
        <authorList>
            <person name="Rajewski A."/>
            <person name="Carter-House D."/>
            <person name="Stajich J."/>
            <person name="Litt A."/>
        </authorList>
    </citation>
    <scope>NUCLEOTIDE SEQUENCE [LARGE SCALE GENOMIC DNA]</scope>
    <source>
        <strain evidence="7">AR-01</strain>
    </source>
</reference>
<evidence type="ECO:0000256" key="6">
    <source>
        <dbReference type="SAM" id="SignalP"/>
    </source>
</evidence>
<keyword evidence="3" id="KW-0713">Self-incompatibility</keyword>
<evidence type="ECO:0000256" key="3">
    <source>
        <dbReference type="ARBA" id="ARBA00022471"/>
    </source>
</evidence>
<dbReference type="EMBL" id="JACEIK010002028">
    <property type="protein sequence ID" value="MCD9558570.1"/>
    <property type="molecule type" value="Genomic_DNA"/>
</dbReference>
<keyword evidence="5 6" id="KW-0732">Signal</keyword>
<dbReference type="InterPro" id="IPR010264">
    <property type="entry name" value="Self-incomp_S1"/>
</dbReference>
<evidence type="ECO:0008006" key="9">
    <source>
        <dbReference type="Google" id="ProtNLM"/>
    </source>
</evidence>
<keyword evidence="4" id="KW-0964">Secreted</keyword>
<feature type="chain" id="PRO_5045286930" description="S-protein homolog" evidence="6">
    <location>
        <begin position="25"/>
        <end position="149"/>
    </location>
</feature>
<evidence type="ECO:0000256" key="1">
    <source>
        <dbReference type="ARBA" id="ARBA00004613"/>
    </source>
</evidence>
<dbReference type="Proteomes" id="UP000823775">
    <property type="component" value="Unassembled WGS sequence"/>
</dbReference>
<feature type="signal peptide" evidence="6">
    <location>
        <begin position="1"/>
        <end position="24"/>
    </location>
</feature>
<comment type="similarity">
    <text evidence="2">Belongs to the plant self-incompatibility (S1) protein family.</text>
</comment>
<organism evidence="7 8">
    <name type="scientific">Datura stramonium</name>
    <name type="common">Jimsonweed</name>
    <name type="synonym">Common thornapple</name>
    <dbReference type="NCBI Taxonomy" id="4076"/>
    <lineage>
        <taxon>Eukaryota</taxon>
        <taxon>Viridiplantae</taxon>
        <taxon>Streptophyta</taxon>
        <taxon>Embryophyta</taxon>
        <taxon>Tracheophyta</taxon>
        <taxon>Spermatophyta</taxon>
        <taxon>Magnoliopsida</taxon>
        <taxon>eudicotyledons</taxon>
        <taxon>Gunneridae</taxon>
        <taxon>Pentapetalae</taxon>
        <taxon>asterids</taxon>
        <taxon>lamiids</taxon>
        <taxon>Solanales</taxon>
        <taxon>Solanaceae</taxon>
        <taxon>Solanoideae</taxon>
        <taxon>Datureae</taxon>
        <taxon>Datura</taxon>
    </lineage>
</organism>
<accession>A0ABS8UJF8</accession>
<dbReference type="Pfam" id="PF05938">
    <property type="entry name" value="Self-incomp_S1"/>
    <property type="match status" value="1"/>
</dbReference>
<comment type="subcellular location">
    <subcellularLocation>
        <location evidence="1">Secreted</location>
    </subcellularLocation>
</comment>
<evidence type="ECO:0000313" key="8">
    <source>
        <dbReference type="Proteomes" id="UP000823775"/>
    </source>
</evidence>